<dbReference type="Proteomes" id="UP000470470">
    <property type="component" value="Unassembled WGS sequence"/>
</dbReference>
<dbReference type="InterPro" id="IPR001296">
    <property type="entry name" value="Glyco_trans_1"/>
</dbReference>
<feature type="domain" description="Glycosyl transferase family 1" evidence="4">
    <location>
        <begin position="155"/>
        <end position="313"/>
    </location>
</feature>
<evidence type="ECO:0000259" key="5">
    <source>
        <dbReference type="Pfam" id="PF13579"/>
    </source>
</evidence>
<organism evidence="6 7">
    <name type="scientific">Goekera deserti</name>
    <dbReference type="NCBI Taxonomy" id="2497753"/>
    <lineage>
        <taxon>Bacteria</taxon>
        <taxon>Bacillati</taxon>
        <taxon>Actinomycetota</taxon>
        <taxon>Actinomycetes</taxon>
        <taxon>Geodermatophilales</taxon>
        <taxon>Geodermatophilaceae</taxon>
        <taxon>Goekera</taxon>
    </lineage>
</organism>
<dbReference type="CDD" id="cd03801">
    <property type="entry name" value="GT4_PimA-like"/>
    <property type="match status" value="1"/>
</dbReference>
<keyword evidence="3 6" id="KW-0808">Transferase</keyword>
<protein>
    <submittedName>
        <fullName evidence="6">Glycosyltransferase family 4 protein</fullName>
    </submittedName>
</protein>
<evidence type="ECO:0000313" key="7">
    <source>
        <dbReference type="Proteomes" id="UP000470470"/>
    </source>
</evidence>
<dbReference type="SUPFAM" id="SSF53756">
    <property type="entry name" value="UDP-Glycosyltransferase/glycogen phosphorylase"/>
    <property type="match status" value="1"/>
</dbReference>
<name>A0A7K3WEA5_9ACTN</name>
<dbReference type="Gene3D" id="3.40.50.2000">
    <property type="entry name" value="Glycogen Phosphorylase B"/>
    <property type="match status" value="2"/>
</dbReference>
<dbReference type="Pfam" id="PF00534">
    <property type="entry name" value="Glycos_transf_1"/>
    <property type="match status" value="1"/>
</dbReference>
<reference evidence="6 7" key="1">
    <citation type="submission" date="2020-02" db="EMBL/GenBank/DDBJ databases">
        <title>The whole genome sequence of CPCC 205119.</title>
        <authorList>
            <person name="Jiang Z."/>
        </authorList>
    </citation>
    <scope>NUCLEOTIDE SEQUENCE [LARGE SCALE GENOMIC DNA]</scope>
    <source>
        <strain evidence="6 7">CPCC 205119</strain>
    </source>
</reference>
<evidence type="ECO:0000256" key="1">
    <source>
        <dbReference type="ARBA" id="ARBA00009481"/>
    </source>
</evidence>
<evidence type="ECO:0000256" key="3">
    <source>
        <dbReference type="ARBA" id="ARBA00022679"/>
    </source>
</evidence>
<comment type="caution">
    <text evidence="6">The sequence shown here is derived from an EMBL/GenBank/DDBJ whole genome shotgun (WGS) entry which is preliminary data.</text>
</comment>
<keyword evidence="7" id="KW-1185">Reference proteome</keyword>
<dbReference type="Pfam" id="PF13579">
    <property type="entry name" value="Glyco_trans_4_4"/>
    <property type="match status" value="1"/>
</dbReference>
<accession>A0A7K3WEA5</accession>
<evidence type="ECO:0000259" key="4">
    <source>
        <dbReference type="Pfam" id="PF00534"/>
    </source>
</evidence>
<dbReference type="AlphaFoldDB" id="A0A7K3WEA5"/>
<gene>
    <name evidence="6" type="ORF">G1H19_09525</name>
</gene>
<dbReference type="GO" id="GO:0016757">
    <property type="term" value="F:glycosyltransferase activity"/>
    <property type="evidence" value="ECO:0007669"/>
    <property type="project" value="UniProtKB-KW"/>
</dbReference>
<evidence type="ECO:0000313" key="6">
    <source>
        <dbReference type="EMBL" id="NEL54239.1"/>
    </source>
</evidence>
<dbReference type="InterPro" id="IPR028098">
    <property type="entry name" value="Glyco_trans_4-like_N"/>
</dbReference>
<dbReference type="PANTHER" id="PTHR12526">
    <property type="entry name" value="GLYCOSYLTRANSFERASE"/>
    <property type="match status" value="1"/>
</dbReference>
<feature type="domain" description="Glycosyltransferase subfamily 4-like N-terminal" evidence="5">
    <location>
        <begin position="1"/>
        <end position="145"/>
    </location>
</feature>
<proteinExistence type="inferred from homology"/>
<dbReference type="PANTHER" id="PTHR12526:SF640">
    <property type="entry name" value="COLANIC ACID BIOSYNTHESIS GLYCOSYLTRANSFERASE WCAL-RELATED"/>
    <property type="match status" value="1"/>
</dbReference>
<comment type="similarity">
    <text evidence="1">Belongs to the glycosyltransferase group 1 family. Glycosyltransferase 4 subfamily.</text>
</comment>
<keyword evidence="2" id="KW-0328">Glycosyltransferase</keyword>
<evidence type="ECO:0000256" key="2">
    <source>
        <dbReference type="ARBA" id="ARBA00022676"/>
    </source>
</evidence>
<sequence>MVAGLAAAGVRVTMFCAAHEGAPAEEVVDGVRVVRRGGRLSVYPRGLAHVLRSRPRLVVDVQNGVPFLSPLVTRTPVLVLVHHVHREQWPILFGKLGGAVGWWVESQVAPRVYRRCRYVTVSRATATELTELGVDAVRIDVVHNGTDPRPPVQAVRAERPRLVLVSRLVPHKQIEHAIEVVARLRDQVPDLVLDIVGDGWWADELRAHAQRRGVADMVRFHGHVSEQDKHERLAEAWLHLCPSVKEGWGIVVTEAAGHGVPTIAYRSAGGINESVVDGQTGVLVDDLDEMTETVARLLADEETREVMGAAAAKHADTFSWPRSVAGFARALGAAAQRSRRPAVRALARGPLASLQVD</sequence>
<dbReference type="EMBL" id="JAAGWK010000011">
    <property type="protein sequence ID" value="NEL54239.1"/>
    <property type="molecule type" value="Genomic_DNA"/>
</dbReference>